<evidence type="ECO:0000256" key="1">
    <source>
        <dbReference type="ARBA" id="ARBA00003357"/>
    </source>
</evidence>
<dbReference type="AlphaFoldDB" id="A0A0L0S8P9"/>
<organism evidence="12 13">
    <name type="scientific">Allomyces macrogynus (strain ATCC 38327)</name>
    <name type="common">Allomyces javanicus var. macrogynus</name>
    <dbReference type="NCBI Taxonomy" id="578462"/>
    <lineage>
        <taxon>Eukaryota</taxon>
        <taxon>Fungi</taxon>
        <taxon>Fungi incertae sedis</taxon>
        <taxon>Blastocladiomycota</taxon>
        <taxon>Blastocladiomycetes</taxon>
        <taxon>Blastocladiales</taxon>
        <taxon>Blastocladiaceae</taxon>
        <taxon>Allomyces</taxon>
    </lineage>
</organism>
<evidence type="ECO:0000256" key="10">
    <source>
        <dbReference type="RuleBase" id="RU364033"/>
    </source>
</evidence>
<keyword evidence="4 10" id="KW-0479">Metal-binding</keyword>
<dbReference type="VEuPathDB" id="FungiDB:AMAG_04351"/>
<keyword evidence="7 10" id="KW-0805">Transcription regulation</keyword>
<feature type="compositionally biased region" description="Low complexity" evidence="11">
    <location>
        <begin position="120"/>
        <end position="135"/>
    </location>
</feature>
<dbReference type="STRING" id="578462.A0A0L0S8P9"/>
<reference evidence="12 13" key="1">
    <citation type="submission" date="2009-11" db="EMBL/GenBank/DDBJ databases">
        <title>Annotation of Allomyces macrogynus ATCC 38327.</title>
        <authorList>
            <consortium name="The Broad Institute Genome Sequencing Platform"/>
            <person name="Russ C."/>
            <person name="Cuomo C."/>
            <person name="Burger G."/>
            <person name="Gray M.W."/>
            <person name="Holland P.W.H."/>
            <person name="King N."/>
            <person name="Lang F.B.F."/>
            <person name="Roger A.J."/>
            <person name="Ruiz-Trillo I."/>
            <person name="Young S.K."/>
            <person name="Zeng Q."/>
            <person name="Gargeya S."/>
            <person name="Fitzgerald M."/>
            <person name="Haas B."/>
            <person name="Abouelleil A."/>
            <person name="Alvarado L."/>
            <person name="Arachchi H.M."/>
            <person name="Berlin A."/>
            <person name="Chapman S.B."/>
            <person name="Gearin G."/>
            <person name="Goldberg J."/>
            <person name="Griggs A."/>
            <person name="Gujja S."/>
            <person name="Hansen M."/>
            <person name="Heiman D."/>
            <person name="Howarth C."/>
            <person name="Larimer J."/>
            <person name="Lui A."/>
            <person name="MacDonald P.J.P."/>
            <person name="McCowen C."/>
            <person name="Montmayeur A."/>
            <person name="Murphy C."/>
            <person name="Neiman D."/>
            <person name="Pearson M."/>
            <person name="Priest M."/>
            <person name="Roberts A."/>
            <person name="Saif S."/>
            <person name="Shea T."/>
            <person name="Sisk P."/>
            <person name="Stolte C."/>
            <person name="Sykes S."/>
            <person name="Wortman J."/>
            <person name="Nusbaum C."/>
            <person name="Birren B."/>
        </authorList>
    </citation>
    <scope>NUCLEOTIDE SEQUENCE [LARGE SCALE GENOMIC DNA]</scope>
    <source>
        <strain evidence="12 13">ATCC 38327</strain>
    </source>
</reference>
<dbReference type="Proteomes" id="UP000054350">
    <property type="component" value="Unassembled WGS sequence"/>
</dbReference>
<evidence type="ECO:0000256" key="9">
    <source>
        <dbReference type="ARBA" id="ARBA00023242"/>
    </source>
</evidence>
<dbReference type="EMBL" id="GG745333">
    <property type="protein sequence ID" value="KNE58801.1"/>
    <property type="molecule type" value="Genomic_DNA"/>
</dbReference>
<dbReference type="GO" id="GO:0000993">
    <property type="term" value="F:RNA polymerase II complex binding"/>
    <property type="evidence" value="ECO:0007669"/>
    <property type="project" value="TreeGrafter"/>
</dbReference>
<gene>
    <name evidence="12" type="ORF">AMAG_04351</name>
</gene>
<keyword evidence="6 10" id="KW-0862">Zinc</keyword>
<proteinExistence type="inferred from homology"/>
<evidence type="ECO:0000256" key="7">
    <source>
        <dbReference type="ARBA" id="ARBA00023015"/>
    </source>
</evidence>
<keyword evidence="13" id="KW-1185">Reference proteome</keyword>
<evidence type="ECO:0000256" key="11">
    <source>
        <dbReference type="SAM" id="MobiDB-lite"/>
    </source>
</evidence>
<dbReference type="SUPFAM" id="SSF57783">
    <property type="entry name" value="Zinc beta-ribbon"/>
    <property type="match status" value="1"/>
</dbReference>
<dbReference type="GO" id="GO:0006368">
    <property type="term" value="P:transcription elongation by RNA polymerase II"/>
    <property type="evidence" value="ECO:0007669"/>
    <property type="project" value="TreeGrafter"/>
</dbReference>
<dbReference type="GO" id="GO:0008023">
    <property type="term" value="C:transcription elongation factor complex"/>
    <property type="evidence" value="ECO:0007669"/>
    <property type="project" value="TreeGrafter"/>
</dbReference>
<evidence type="ECO:0000256" key="2">
    <source>
        <dbReference type="ARBA" id="ARBA00004123"/>
    </source>
</evidence>
<comment type="similarity">
    <text evidence="3 10">Belongs to the ELOF1 family.</text>
</comment>
<sequence>MGKRKSSRKPVAKVKPKLATVFNCLYCNHEKSVEVKMERDKKIGTIKCRVCQELWQTTISALSEPIDVYSDWIDACEAAQREADTHAAQYGAYDDEDAYGAHHDDYAHDDPYAVDDRPRAAASRAPRPAIPAGGRALDDAADNFLEEDLY</sequence>
<dbReference type="PANTHER" id="PTHR20934">
    <property type="entry name" value="TRANSCRIPTION ELONGATION FACTOR 1 HOMOLOG"/>
    <property type="match status" value="1"/>
</dbReference>
<dbReference type="PANTHER" id="PTHR20934:SF0">
    <property type="entry name" value="TRANSCRIPTION ELONGATION FACTOR 1 HOMOLOG"/>
    <property type="match status" value="1"/>
</dbReference>
<dbReference type="OMA" id="IGDLHCK"/>
<feature type="compositionally biased region" description="Basic and acidic residues" evidence="11">
    <location>
        <begin position="101"/>
        <end position="119"/>
    </location>
</feature>
<dbReference type="InterPro" id="IPR038567">
    <property type="entry name" value="T_Elf1_sf"/>
</dbReference>
<dbReference type="OrthoDB" id="445983at2759"/>
<evidence type="ECO:0000256" key="5">
    <source>
        <dbReference type="ARBA" id="ARBA00022771"/>
    </source>
</evidence>
<evidence type="ECO:0000256" key="6">
    <source>
        <dbReference type="ARBA" id="ARBA00022833"/>
    </source>
</evidence>
<dbReference type="eggNOG" id="KOG3214">
    <property type="taxonomic scope" value="Eukaryota"/>
</dbReference>
<dbReference type="InterPro" id="IPR007808">
    <property type="entry name" value="Elf1"/>
</dbReference>
<feature type="region of interest" description="Disordered" evidence="11">
    <location>
        <begin position="101"/>
        <end position="136"/>
    </location>
</feature>
<name>A0A0L0S8P9_ALLM3</name>
<reference evidence="13" key="2">
    <citation type="submission" date="2009-11" db="EMBL/GenBank/DDBJ databases">
        <title>The Genome Sequence of Allomyces macrogynus strain ATCC 38327.</title>
        <authorList>
            <consortium name="The Broad Institute Genome Sequencing Platform"/>
            <person name="Russ C."/>
            <person name="Cuomo C."/>
            <person name="Shea T."/>
            <person name="Young S.K."/>
            <person name="Zeng Q."/>
            <person name="Koehrsen M."/>
            <person name="Haas B."/>
            <person name="Borodovsky M."/>
            <person name="Guigo R."/>
            <person name="Alvarado L."/>
            <person name="Berlin A."/>
            <person name="Borenstein D."/>
            <person name="Chen Z."/>
            <person name="Engels R."/>
            <person name="Freedman E."/>
            <person name="Gellesch M."/>
            <person name="Goldberg J."/>
            <person name="Griggs A."/>
            <person name="Gujja S."/>
            <person name="Heiman D."/>
            <person name="Hepburn T."/>
            <person name="Howarth C."/>
            <person name="Jen D."/>
            <person name="Larson L."/>
            <person name="Lewis B."/>
            <person name="Mehta T."/>
            <person name="Park D."/>
            <person name="Pearson M."/>
            <person name="Roberts A."/>
            <person name="Saif S."/>
            <person name="Shenoy N."/>
            <person name="Sisk P."/>
            <person name="Stolte C."/>
            <person name="Sykes S."/>
            <person name="Walk T."/>
            <person name="White J."/>
            <person name="Yandava C."/>
            <person name="Burger G."/>
            <person name="Gray M.W."/>
            <person name="Holland P.W.H."/>
            <person name="King N."/>
            <person name="Lang F.B.F."/>
            <person name="Roger A.J."/>
            <person name="Ruiz-Trillo I."/>
            <person name="Lander E."/>
            <person name="Nusbaum C."/>
        </authorList>
    </citation>
    <scope>NUCLEOTIDE SEQUENCE [LARGE SCALE GENOMIC DNA]</scope>
    <source>
        <strain evidence="13">ATCC 38327</strain>
    </source>
</reference>
<dbReference type="GO" id="GO:0008270">
    <property type="term" value="F:zinc ion binding"/>
    <property type="evidence" value="ECO:0007669"/>
    <property type="project" value="UniProtKB-KW"/>
</dbReference>
<keyword evidence="5 10" id="KW-0863">Zinc-finger</keyword>
<comment type="function">
    <text evidence="1 10">Transcription elongation factor implicated in the maintenance of proper chromatin structure in actively transcribed regions.</text>
</comment>
<dbReference type="FunFam" id="2.20.25.190:FF:000001">
    <property type="entry name" value="Transcription elongation factor 1 homolog"/>
    <property type="match status" value="1"/>
</dbReference>
<evidence type="ECO:0000256" key="8">
    <source>
        <dbReference type="ARBA" id="ARBA00023163"/>
    </source>
</evidence>
<keyword evidence="9 10" id="KW-0539">Nucleus</keyword>
<evidence type="ECO:0000256" key="3">
    <source>
        <dbReference type="ARBA" id="ARBA00009730"/>
    </source>
</evidence>
<accession>A0A0L0S8P9</accession>
<protein>
    <recommendedName>
        <fullName evidence="10">Transcription elongation factor 1 homolog</fullName>
    </recommendedName>
</protein>
<keyword evidence="8 10" id="KW-0804">Transcription</keyword>
<comment type="subcellular location">
    <subcellularLocation>
        <location evidence="2 10">Nucleus</location>
    </subcellularLocation>
</comment>
<dbReference type="Gene3D" id="2.20.25.190">
    <property type="match status" value="1"/>
</dbReference>
<evidence type="ECO:0000313" key="13">
    <source>
        <dbReference type="Proteomes" id="UP000054350"/>
    </source>
</evidence>
<evidence type="ECO:0000313" key="12">
    <source>
        <dbReference type="EMBL" id="KNE58801.1"/>
    </source>
</evidence>
<evidence type="ECO:0000256" key="4">
    <source>
        <dbReference type="ARBA" id="ARBA00022723"/>
    </source>
</evidence>
<dbReference type="Pfam" id="PF05129">
    <property type="entry name" value="Zn_ribbon_Elf1"/>
    <property type="match status" value="1"/>
</dbReference>